<protein>
    <submittedName>
        <fullName evidence="1">Uncharacterized protein</fullName>
    </submittedName>
</protein>
<dbReference type="Proteomes" id="UP000297739">
    <property type="component" value="Unassembled WGS sequence"/>
</dbReference>
<dbReference type="OrthoDB" id="9995140at2"/>
<dbReference type="RefSeq" id="WP_135498763.1">
    <property type="nucleotide sequence ID" value="NZ_SRLD01000034.1"/>
</dbReference>
<keyword evidence="2" id="KW-1185">Reference proteome</keyword>
<comment type="caution">
    <text evidence="1">The sequence shown here is derived from an EMBL/GenBank/DDBJ whole genome shotgun (WGS) entry which is preliminary data.</text>
</comment>
<evidence type="ECO:0000313" key="1">
    <source>
        <dbReference type="EMBL" id="TGE14504.1"/>
    </source>
</evidence>
<name>A0A4Z0PI45_9BACT</name>
<proteinExistence type="predicted"/>
<accession>A0A4Z0PI45</accession>
<organism evidence="1 2">
    <name type="scientific">Hymenobacter elongatus</name>
    <dbReference type="NCBI Taxonomy" id="877208"/>
    <lineage>
        <taxon>Bacteria</taxon>
        <taxon>Pseudomonadati</taxon>
        <taxon>Bacteroidota</taxon>
        <taxon>Cytophagia</taxon>
        <taxon>Cytophagales</taxon>
        <taxon>Hymenobacteraceae</taxon>
        <taxon>Hymenobacter</taxon>
    </lineage>
</organism>
<dbReference type="AlphaFoldDB" id="A0A4Z0PI45"/>
<reference evidence="1 2" key="1">
    <citation type="submission" date="2019-04" db="EMBL/GenBank/DDBJ databases">
        <authorList>
            <person name="Feng G."/>
            <person name="Zhang J."/>
            <person name="Zhu H."/>
        </authorList>
    </citation>
    <scope>NUCLEOTIDE SEQUENCE [LARGE SCALE GENOMIC DNA]</scope>
    <source>
        <strain evidence="1 2">JCM 17223</strain>
    </source>
</reference>
<sequence>MLTALESTFGIVLSPAEKVESSIGTTLYPFFEANSPLDNLKINAFADIWFPDELDIHVTGAQEQNLLFCIVIDKWPGIVLRRTSWLS</sequence>
<gene>
    <name evidence="1" type="ORF">E5J99_15690</name>
</gene>
<evidence type="ECO:0000313" key="2">
    <source>
        <dbReference type="Proteomes" id="UP000297739"/>
    </source>
</evidence>
<dbReference type="EMBL" id="SRLD01000034">
    <property type="protein sequence ID" value="TGE14504.1"/>
    <property type="molecule type" value="Genomic_DNA"/>
</dbReference>